<sequence length="251" mass="27952">MSAKSVLTALGLPDECRVNMRVPKTQLVEHGDFAAADRRRIQDGVESLRWAAAIKPTAVGIPAFDAPDGTRRVPELQVMTLELRPGVQEGRVNELIHRVFPYPVLLVTEQGDEVTVSLAMKRMSQTQADTTVIDGEMLSTGVGDSDLEQQFLQALSLDRQPHTDLFAVYQGWVDCTVALRVARVTGTFRVAGSLEVVRERLNALAETSRLESELEHLRSQAQKERQMARQVRLNAEIRTVRAELRDAQAKL</sequence>
<proteinExistence type="predicted"/>
<dbReference type="RefSeq" id="WP_407989060.1">
    <property type="nucleotide sequence ID" value="NZ_AP035881.2"/>
</dbReference>
<dbReference type="Pfam" id="PF14335">
    <property type="entry name" value="DUF4391"/>
    <property type="match status" value="1"/>
</dbReference>
<dbReference type="EMBL" id="AP035881">
    <property type="protein sequence ID" value="BFP46663.1"/>
    <property type="molecule type" value="Genomic_DNA"/>
</dbReference>
<name>A0AB33JV01_9ACTN</name>
<accession>A0AB33JV01</accession>
<keyword evidence="1" id="KW-0175">Coiled coil</keyword>
<feature type="coiled-coil region" evidence="1">
    <location>
        <begin position="200"/>
        <end position="250"/>
    </location>
</feature>
<reference evidence="2" key="1">
    <citation type="submission" date="2024-07" db="EMBL/GenBank/DDBJ databases">
        <title>Complete genome sequences of cellulolytic bacteria, Kitasatospora sp. CMC57 and Streptomyces sp. CMC78, isolated from Japanese agricultural soil.</title>
        <authorList>
            <person name="Hashimoto T."/>
            <person name="Ito M."/>
            <person name="Iwamoto M."/>
            <person name="Fukahori D."/>
            <person name="Shoda T."/>
            <person name="Sakoda M."/>
            <person name="Morohoshi T."/>
            <person name="Mitsuboshi M."/>
            <person name="Nishizawa T."/>
        </authorList>
    </citation>
    <scope>NUCLEOTIDE SEQUENCE</scope>
    <source>
        <strain evidence="2">CMC57</strain>
    </source>
</reference>
<evidence type="ECO:0000256" key="1">
    <source>
        <dbReference type="SAM" id="Coils"/>
    </source>
</evidence>
<dbReference type="InterPro" id="IPR025503">
    <property type="entry name" value="DUF4391"/>
</dbReference>
<dbReference type="AlphaFoldDB" id="A0AB33JV01"/>
<protein>
    <submittedName>
        <fullName evidence="2">DUF4391 domain-containing protein</fullName>
    </submittedName>
</protein>
<gene>
    <name evidence="2" type="ORF">KCMC57_30310</name>
</gene>
<organism evidence="2">
    <name type="scientific">Kitasatospora sp. CMC57</name>
    <dbReference type="NCBI Taxonomy" id="3231513"/>
    <lineage>
        <taxon>Bacteria</taxon>
        <taxon>Bacillati</taxon>
        <taxon>Actinomycetota</taxon>
        <taxon>Actinomycetes</taxon>
        <taxon>Kitasatosporales</taxon>
        <taxon>Streptomycetaceae</taxon>
        <taxon>Kitasatospora</taxon>
    </lineage>
</organism>
<evidence type="ECO:0000313" key="2">
    <source>
        <dbReference type="EMBL" id="BFP46663.1"/>
    </source>
</evidence>